<keyword evidence="4" id="KW-1185">Reference proteome</keyword>
<dbReference type="InterPro" id="IPR055733">
    <property type="entry name" value="DUF7309"/>
</dbReference>
<organism evidence="3 4">
    <name type="scientific">Carnobacterium inhibens</name>
    <dbReference type="NCBI Taxonomy" id="147709"/>
    <lineage>
        <taxon>Bacteria</taxon>
        <taxon>Bacillati</taxon>
        <taxon>Bacillota</taxon>
        <taxon>Bacilli</taxon>
        <taxon>Lactobacillales</taxon>
        <taxon>Carnobacteriaceae</taxon>
        <taxon>Carnobacterium</taxon>
    </lineage>
</organism>
<protein>
    <recommendedName>
        <fullName evidence="5">Integrase catalytic domain-containing protein</fullName>
    </recommendedName>
</protein>
<feature type="domain" description="DUF7309" evidence="2">
    <location>
        <begin position="6"/>
        <end position="178"/>
    </location>
</feature>
<sequence length="345" mass="40262">MNNQVQLYSLVKKLYQANFWEDYWDNDIIGIQLPDHKDPVFISILGKAEQNFGFLIYRNLEELSYYFEMRKQAEFSEFNSAIEMLQTHKCISLNFEDRKEIPKEEYEKIKVSGVTFRGKKAWPVFTDYKPGYYPFAINEKDVSFLIAVFEKLIETATDFRASLQFYEKEQETYEILMRTYKRDGSYEDGFYVVPEAILEGVLDNEVEYASIKLTDFEMKRVNNQKMKHTIWELDIDFIGVPVVPPNGGRPIFPSLLIVADTKNSEVICSEFVNPIEAEKIQRIIIQLILAQNGKPPKIVVNANRYVKIASCLENLLTTLDIELVPVQKLPLLSVVKEDMLEYFKD</sequence>
<reference evidence="3 4" key="1">
    <citation type="journal article" date="2020" name="Microorganisms">
        <title>New Insight into Antimicrobial Compounds from Food and Marine-Sourced Carnobacterium Species through Phenotype and Genome Analyses.</title>
        <authorList>
            <person name="Begrem S."/>
            <person name="Ivaniuk F."/>
            <person name="Gigout-Chevalier F."/>
            <person name="Kolypczuk L."/>
            <person name="Bonnetot S."/>
            <person name="Leroi F."/>
            <person name="Grovel O."/>
            <person name="Delbarre-Ladrat C."/>
            <person name="Passerini D."/>
        </authorList>
    </citation>
    <scope>NUCLEOTIDE SEQUENCE [LARGE SCALE GENOMIC DNA]</scope>
    <source>
        <strain evidence="3 4">MIP2551</strain>
    </source>
</reference>
<evidence type="ECO:0000259" key="1">
    <source>
        <dbReference type="Pfam" id="PF22007"/>
    </source>
</evidence>
<evidence type="ECO:0000259" key="2">
    <source>
        <dbReference type="Pfam" id="PF23988"/>
    </source>
</evidence>
<evidence type="ECO:0008006" key="5">
    <source>
        <dbReference type="Google" id="ProtNLM"/>
    </source>
</evidence>
<dbReference type="Pfam" id="PF22007">
    <property type="entry name" value="DUF6930"/>
    <property type="match status" value="1"/>
</dbReference>
<comment type="caution">
    <text evidence="3">The sequence shown here is derived from an EMBL/GenBank/DDBJ whole genome shotgun (WGS) entry which is preliminary data.</text>
</comment>
<gene>
    <name evidence="3" type="ORF">GLO26_07165</name>
</gene>
<feature type="domain" description="DUF6930" evidence="1">
    <location>
        <begin position="217"/>
        <end position="339"/>
    </location>
</feature>
<dbReference type="InterPro" id="IPR054216">
    <property type="entry name" value="DUF6930"/>
</dbReference>
<dbReference type="EMBL" id="WNJQ01000005">
    <property type="protein sequence ID" value="MBC9825602.1"/>
    <property type="molecule type" value="Genomic_DNA"/>
</dbReference>
<dbReference type="RefSeq" id="WP_187948851.1">
    <property type="nucleotide sequence ID" value="NZ_WNJQ01000005.1"/>
</dbReference>
<dbReference type="Pfam" id="PF23988">
    <property type="entry name" value="DUF7309"/>
    <property type="match status" value="1"/>
</dbReference>
<accession>A0ABR7TCB4</accession>
<dbReference type="Proteomes" id="UP000638836">
    <property type="component" value="Unassembled WGS sequence"/>
</dbReference>
<name>A0ABR7TCB4_9LACT</name>
<evidence type="ECO:0000313" key="4">
    <source>
        <dbReference type="Proteomes" id="UP000638836"/>
    </source>
</evidence>
<proteinExistence type="predicted"/>
<evidence type="ECO:0000313" key="3">
    <source>
        <dbReference type="EMBL" id="MBC9825602.1"/>
    </source>
</evidence>